<name>A0A0M3ID32_ASCLU</name>
<keyword evidence="2" id="KW-0472">Membrane</keyword>
<reference evidence="4" key="1">
    <citation type="submission" date="2017-02" db="UniProtKB">
        <authorList>
            <consortium name="WormBaseParasite"/>
        </authorList>
    </citation>
    <scope>IDENTIFICATION</scope>
</reference>
<keyword evidence="3" id="KW-1185">Reference proteome</keyword>
<sequence>MEMDDKPVFDEIQDDDQTTPLPPLDVYRESLLKRVSEMMNECPTFWKSSLFRPYCLAFVLKLLLVDLLLTIVLLVVILVHRMYIIPERRRFKIRRGIAKAARRRKLGQRAKQRLAKLVHPGQDSSSEEEGGELVTAAAGKGNDNVSQTTTNLQSIGDEGGFITASAVKGSRTDGETPKPVKWESKLI</sequence>
<dbReference type="Proteomes" id="UP000036681">
    <property type="component" value="Unplaced"/>
</dbReference>
<protein>
    <submittedName>
        <fullName evidence="4">Transmembrane protein</fullName>
    </submittedName>
</protein>
<evidence type="ECO:0000256" key="2">
    <source>
        <dbReference type="SAM" id="Phobius"/>
    </source>
</evidence>
<organism evidence="3 4">
    <name type="scientific">Ascaris lumbricoides</name>
    <name type="common">Giant roundworm</name>
    <dbReference type="NCBI Taxonomy" id="6252"/>
    <lineage>
        <taxon>Eukaryota</taxon>
        <taxon>Metazoa</taxon>
        <taxon>Ecdysozoa</taxon>
        <taxon>Nematoda</taxon>
        <taxon>Chromadorea</taxon>
        <taxon>Rhabditida</taxon>
        <taxon>Spirurina</taxon>
        <taxon>Ascaridomorpha</taxon>
        <taxon>Ascaridoidea</taxon>
        <taxon>Ascarididae</taxon>
        <taxon>Ascaris</taxon>
    </lineage>
</organism>
<accession>A0A0M3ID32</accession>
<keyword evidence="2" id="KW-1133">Transmembrane helix</keyword>
<feature type="region of interest" description="Disordered" evidence="1">
    <location>
        <begin position="1"/>
        <end position="20"/>
    </location>
</feature>
<keyword evidence="2" id="KW-0812">Transmembrane</keyword>
<evidence type="ECO:0000313" key="3">
    <source>
        <dbReference type="Proteomes" id="UP000036681"/>
    </source>
</evidence>
<feature type="compositionally biased region" description="Polar residues" evidence="1">
    <location>
        <begin position="143"/>
        <end position="154"/>
    </location>
</feature>
<feature type="transmembrane region" description="Helical" evidence="2">
    <location>
        <begin position="58"/>
        <end position="84"/>
    </location>
</feature>
<evidence type="ECO:0000256" key="1">
    <source>
        <dbReference type="SAM" id="MobiDB-lite"/>
    </source>
</evidence>
<feature type="compositionally biased region" description="Basic and acidic residues" evidence="1">
    <location>
        <begin position="170"/>
        <end position="187"/>
    </location>
</feature>
<evidence type="ECO:0000313" key="4">
    <source>
        <dbReference type="WBParaSite" id="ALUE_0001588101-mRNA-1"/>
    </source>
</evidence>
<feature type="region of interest" description="Disordered" evidence="1">
    <location>
        <begin position="118"/>
        <end position="187"/>
    </location>
</feature>
<dbReference type="AlphaFoldDB" id="A0A0M3ID32"/>
<dbReference type="WBParaSite" id="ALUE_0001588101-mRNA-1">
    <property type="protein sequence ID" value="ALUE_0001588101-mRNA-1"/>
    <property type="gene ID" value="ALUE_0001588101"/>
</dbReference>
<proteinExistence type="predicted"/>